<evidence type="ECO:0008006" key="4">
    <source>
        <dbReference type="Google" id="ProtNLM"/>
    </source>
</evidence>
<dbReference type="RefSeq" id="XP_040657875.1">
    <property type="nucleotide sequence ID" value="XM_040802842.1"/>
</dbReference>
<dbReference type="GeneID" id="63718183"/>
<dbReference type="InParanoid" id="A0A151GN40"/>
<keyword evidence="3" id="KW-1185">Reference proteome</keyword>
<name>A0A151GN40_DRECN</name>
<accession>A0A151GN40</accession>
<protein>
    <recommendedName>
        <fullName evidence="4">Cell wall galactomannoprotein</fullName>
    </recommendedName>
</protein>
<reference evidence="2 3" key="1">
    <citation type="journal article" date="2016" name="Sci. Rep.">
        <title>Insights into Adaptations to a Near-Obligate Nematode Endoparasitic Lifestyle from the Finished Genome of Drechmeria coniospora.</title>
        <authorList>
            <person name="Zhang L."/>
            <person name="Zhou Z."/>
            <person name="Guo Q."/>
            <person name="Fokkens L."/>
            <person name="Miskei M."/>
            <person name="Pocsi I."/>
            <person name="Zhang W."/>
            <person name="Chen M."/>
            <person name="Wang L."/>
            <person name="Sun Y."/>
            <person name="Donzelli B.G."/>
            <person name="Gibson D.M."/>
            <person name="Nelson D.R."/>
            <person name="Luo J.G."/>
            <person name="Rep M."/>
            <person name="Liu H."/>
            <person name="Yang S."/>
            <person name="Wang J."/>
            <person name="Krasnoff S.B."/>
            <person name="Xu Y."/>
            <person name="Molnar I."/>
            <person name="Lin M."/>
        </authorList>
    </citation>
    <scope>NUCLEOTIDE SEQUENCE [LARGE SCALE GENOMIC DNA]</scope>
    <source>
        <strain evidence="2 3">ARSEF 6962</strain>
    </source>
</reference>
<proteinExistence type="predicted"/>
<dbReference type="EMBL" id="LAYC01000002">
    <property type="protein sequence ID" value="KYK58523.1"/>
    <property type="molecule type" value="Genomic_DNA"/>
</dbReference>
<comment type="caution">
    <text evidence="2">The sequence shown here is derived from an EMBL/GenBank/DDBJ whole genome shotgun (WGS) entry which is preliminary data.</text>
</comment>
<keyword evidence="1" id="KW-0732">Signal</keyword>
<gene>
    <name evidence="2" type="ORF">DCS_05540</name>
</gene>
<dbReference type="AlphaFoldDB" id="A0A151GN40"/>
<evidence type="ECO:0000313" key="3">
    <source>
        <dbReference type="Proteomes" id="UP000076580"/>
    </source>
</evidence>
<organism evidence="2 3">
    <name type="scientific">Drechmeria coniospora</name>
    <name type="common">Nematophagous fungus</name>
    <name type="synonym">Meria coniospora</name>
    <dbReference type="NCBI Taxonomy" id="98403"/>
    <lineage>
        <taxon>Eukaryota</taxon>
        <taxon>Fungi</taxon>
        <taxon>Dikarya</taxon>
        <taxon>Ascomycota</taxon>
        <taxon>Pezizomycotina</taxon>
        <taxon>Sordariomycetes</taxon>
        <taxon>Hypocreomycetidae</taxon>
        <taxon>Hypocreales</taxon>
        <taxon>Ophiocordycipitaceae</taxon>
        <taxon>Drechmeria</taxon>
    </lineage>
</organism>
<feature type="chain" id="PRO_5007580758" description="Cell wall galactomannoprotein" evidence="1">
    <location>
        <begin position="18"/>
        <end position="192"/>
    </location>
</feature>
<sequence>MKFIGTILCATCALASAVDVARIPGFERLGDFAKTAGHGKPAAAQALLQVRRVTRSLTETNEAFDKETFATDSDRLAKTIKTSTEIVQDPASYSNTQRSGLLGPTIGIEIEFSILRTKLDGMKTDIEKNGSCQLVRETLDTIASRLSNLAEAINAMVQGDVMALQTSVLLRLLEKIKQDFAAEHCKDSSEKA</sequence>
<feature type="signal peptide" evidence="1">
    <location>
        <begin position="1"/>
        <end position="17"/>
    </location>
</feature>
<evidence type="ECO:0000313" key="2">
    <source>
        <dbReference type="EMBL" id="KYK58523.1"/>
    </source>
</evidence>
<evidence type="ECO:0000256" key="1">
    <source>
        <dbReference type="SAM" id="SignalP"/>
    </source>
</evidence>
<dbReference type="Proteomes" id="UP000076580">
    <property type="component" value="Chromosome 02"/>
</dbReference>